<evidence type="ECO:0000313" key="4">
    <source>
        <dbReference type="Proteomes" id="UP000030687"/>
    </source>
</evidence>
<keyword evidence="4" id="KW-1185">Reference proteome</keyword>
<feature type="domain" description="Wall-associated receptor kinase C-terminal" evidence="2">
    <location>
        <begin position="203"/>
        <end position="280"/>
    </location>
</feature>
<evidence type="ECO:0000313" key="3">
    <source>
        <dbReference type="EMBL" id="ESR32625.1"/>
    </source>
</evidence>
<name>V4S1Q4_CITCL</name>
<dbReference type="EMBL" id="KI537036">
    <property type="protein sequence ID" value="ESR32625.1"/>
    <property type="molecule type" value="Genomic_DNA"/>
</dbReference>
<evidence type="ECO:0000256" key="1">
    <source>
        <dbReference type="ARBA" id="ARBA00023180"/>
    </source>
</evidence>
<dbReference type="AlphaFoldDB" id="V4S1Q4"/>
<dbReference type="PANTHER" id="PTHR33138">
    <property type="entry name" value="OS01G0690200 PROTEIN"/>
    <property type="match status" value="1"/>
</dbReference>
<sequence>MYPSQGQDRNYFKLSQIPTAARTMPTSYEVWSITNKKTKMPRQIMHKSSKLIGLLGKHGWFCFSQPYSTCNSVYQIVRTGRSIFITGNRRRRKNWRVVNKCSRRRQDAWLMRLGFTNSRQHEHVTRYRGDVWVLNRKLTLCSICWVRKVRSWEQSCPKLPTNVTIPMLFNHTCGNKMLNFFYNCTLYPPSQEDVKCLQFGAMRSFHAYCESVVTAPVLDDGELLRASSFDRVLTEGFKLTWRSPAAGACQACEASNSDGFCGYSTNGTGSQEFFCTCPDGRHSISCYGDGNQ</sequence>
<dbReference type="PANTHER" id="PTHR33138:SF51">
    <property type="entry name" value="WALL-ASSOCIATED RECEPTOR KINASE GALACTURONAN-BINDING DOMAIN-CONTAINING PROTEIN"/>
    <property type="match status" value="1"/>
</dbReference>
<protein>
    <recommendedName>
        <fullName evidence="2">Wall-associated receptor kinase C-terminal domain-containing protein</fullName>
    </recommendedName>
</protein>
<dbReference type="Pfam" id="PF14380">
    <property type="entry name" value="WAK_assoc"/>
    <property type="match status" value="1"/>
</dbReference>
<reference evidence="3 4" key="1">
    <citation type="submission" date="2013-10" db="EMBL/GenBank/DDBJ databases">
        <authorList>
            <consortium name="International Citrus Genome Consortium"/>
            <person name="Jenkins J."/>
            <person name="Schmutz J."/>
            <person name="Prochnik S."/>
            <person name="Rokhsar D."/>
            <person name="Gmitter F."/>
            <person name="Ollitrault P."/>
            <person name="Machado M."/>
            <person name="Talon M."/>
            <person name="Wincker P."/>
            <person name="Jaillon O."/>
            <person name="Morgante M."/>
        </authorList>
    </citation>
    <scope>NUCLEOTIDE SEQUENCE</scope>
    <source>
        <strain evidence="4">cv. Clemenules</strain>
    </source>
</reference>
<gene>
    <name evidence="3" type="ORF">CICLE_v10006996mg</name>
</gene>
<dbReference type="KEGG" id="cic:CICLE_v10006996mg"/>
<accession>V4S1Q4</accession>
<dbReference type="Proteomes" id="UP000030687">
    <property type="component" value="Unassembled WGS sequence"/>
</dbReference>
<feature type="non-terminal residue" evidence="3">
    <location>
        <position position="292"/>
    </location>
</feature>
<organism evidence="3 4">
    <name type="scientific">Citrus clementina</name>
    <name type="common">Clementine</name>
    <name type="synonym">Citrus deliciosa x Citrus sinensis</name>
    <dbReference type="NCBI Taxonomy" id="85681"/>
    <lineage>
        <taxon>Eukaryota</taxon>
        <taxon>Viridiplantae</taxon>
        <taxon>Streptophyta</taxon>
        <taxon>Embryophyta</taxon>
        <taxon>Tracheophyta</taxon>
        <taxon>Spermatophyta</taxon>
        <taxon>Magnoliopsida</taxon>
        <taxon>eudicotyledons</taxon>
        <taxon>Gunneridae</taxon>
        <taxon>Pentapetalae</taxon>
        <taxon>rosids</taxon>
        <taxon>malvids</taxon>
        <taxon>Sapindales</taxon>
        <taxon>Rutaceae</taxon>
        <taxon>Aurantioideae</taxon>
        <taxon>Citrus</taxon>
    </lineage>
</organism>
<proteinExistence type="predicted"/>
<dbReference type="eggNOG" id="KOG1187">
    <property type="taxonomic scope" value="Eukaryota"/>
</dbReference>
<dbReference type="Gramene" id="ESR32625">
    <property type="protein sequence ID" value="ESR32625"/>
    <property type="gene ID" value="CICLE_v10006996mg"/>
</dbReference>
<keyword evidence="1" id="KW-0325">Glycoprotein</keyword>
<dbReference type="InParanoid" id="V4S1Q4"/>
<evidence type="ECO:0000259" key="2">
    <source>
        <dbReference type="Pfam" id="PF14380"/>
    </source>
</evidence>
<dbReference type="InterPro" id="IPR032872">
    <property type="entry name" value="WAK_assoc_C"/>
</dbReference>